<dbReference type="PANTHER" id="PTHR32089">
    <property type="entry name" value="METHYL-ACCEPTING CHEMOTAXIS PROTEIN MCPB"/>
    <property type="match status" value="1"/>
</dbReference>
<dbReference type="GO" id="GO:0004888">
    <property type="term" value="F:transmembrane signaling receptor activity"/>
    <property type="evidence" value="ECO:0007669"/>
    <property type="project" value="InterPro"/>
</dbReference>
<protein>
    <submittedName>
        <fullName evidence="7">Chemotaxis protein</fullName>
    </submittedName>
</protein>
<name>A0A0A0IEW3_CLOBO</name>
<dbReference type="PRINTS" id="PR00260">
    <property type="entry name" value="CHEMTRNSDUCR"/>
</dbReference>
<accession>A0A0A0IEW3</accession>
<keyword evidence="4" id="KW-0472">Membrane</keyword>
<dbReference type="GO" id="GO:0016020">
    <property type="term" value="C:membrane"/>
    <property type="evidence" value="ECO:0007669"/>
    <property type="project" value="InterPro"/>
</dbReference>
<feature type="domain" description="Methyl-accepting transducer" evidence="5">
    <location>
        <begin position="287"/>
        <end position="545"/>
    </location>
</feature>
<dbReference type="InterPro" id="IPR003660">
    <property type="entry name" value="HAMP_dom"/>
</dbReference>
<dbReference type="Proteomes" id="UP000030014">
    <property type="component" value="Unassembled WGS sequence"/>
</dbReference>
<comment type="caution">
    <text evidence="7">The sequence shown here is derived from an EMBL/GenBank/DDBJ whole genome shotgun (WGS) entry which is preliminary data.</text>
</comment>
<feature type="transmembrane region" description="Helical" evidence="4">
    <location>
        <begin position="192"/>
        <end position="215"/>
    </location>
</feature>
<evidence type="ECO:0000256" key="4">
    <source>
        <dbReference type="SAM" id="Phobius"/>
    </source>
</evidence>
<dbReference type="PANTHER" id="PTHR32089:SF112">
    <property type="entry name" value="LYSOZYME-LIKE PROTEIN-RELATED"/>
    <property type="match status" value="1"/>
</dbReference>
<evidence type="ECO:0000313" key="7">
    <source>
        <dbReference type="EMBL" id="KGM98806.1"/>
    </source>
</evidence>
<keyword evidence="1 3" id="KW-0807">Transducer</keyword>
<gene>
    <name evidence="7" type="ORF">Z955_10300</name>
</gene>
<comment type="similarity">
    <text evidence="2">Belongs to the methyl-accepting chemotaxis (MCP) protein family.</text>
</comment>
<proteinExistence type="inferred from homology"/>
<organism evidence="7 8">
    <name type="scientific">Clostridium botulinum C/D str. DC5</name>
    <dbReference type="NCBI Taxonomy" id="1443128"/>
    <lineage>
        <taxon>Bacteria</taxon>
        <taxon>Bacillati</taxon>
        <taxon>Bacillota</taxon>
        <taxon>Clostridia</taxon>
        <taxon>Eubacteriales</taxon>
        <taxon>Clostridiaceae</taxon>
        <taxon>Clostridium</taxon>
    </lineage>
</organism>
<evidence type="ECO:0000256" key="1">
    <source>
        <dbReference type="ARBA" id="ARBA00023224"/>
    </source>
</evidence>
<dbReference type="AlphaFoldDB" id="A0A0A0IEW3"/>
<dbReference type="RefSeq" id="WP_039257255.1">
    <property type="nucleotide sequence ID" value="NZ_JDRY01000045.1"/>
</dbReference>
<keyword evidence="4" id="KW-0812">Transmembrane</keyword>
<reference evidence="7 8" key="1">
    <citation type="submission" date="2014-01" db="EMBL/GenBank/DDBJ databases">
        <title>Plasmidome dynamics in the species complex Clostridium novyi sensu lato converts strains of independent lineages into distinctly different pathogens.</title>
        <authorList>
            <person name="Skarin H."/>
            <person name="Segerman B."/>
        </authorList>
    </citation>
    <scope>NUCLEOTIDE SEQUENCE [LARGE SCALE GENOMIC DNA]</scope>
    <source>
        <strain evidence="7 8">DC5</strain>
    </source>
</reference>
<dbReference type="InterPro" id="IPR004089">
    <property type="entry name" value="MCPsignal_dom"/>
</dbReference>
<dbReference type="EMBL" id="JDRY01000045">
    <property type="protein sequence ID" value="KGM98806.1"/>
    <property type="molecule type" value="Genomic_DNA"/>
</dbReference>
<feature type="domain" description="HAMP" evidence="6">
    <location>
        <begin position="216"/>
        <end position="268"/>
    </location>
</feature>
<evidence type="ECO:0000259" key="5">
    <source>
        <dbReference type="PROSITE" id="PS50111"/>
    </source>
</evidence>
<dbReference type="InterPro" id="IPR024478">
    <property type="entry name" value="HlyB_4HB_MCP"/>
</dbReference>
<dbReference type="GO" id="GO:0007165">
    <property type="term" value="P:signal transduction"/>
    <property type="evidence" value="ECO:0007669"/>
    <property type="project" value="UniProtKB-KW"/>
</dbReference>
<dbReference type="Gene3D" id="1.10.287.950">
    <property type="entry name" value="Methyl-accepting chemotaxis protein"/>
    <property type="match status" value="1"/>
</dbReference>
<dbReference type="Pfam" id="PF12729">
    <property type="entry name" value="4HB_MCP_1"/>
    <property type="match status" value="1"/>
</dbReference>
<dbReference type="SMART" id="SM00283">
    <property type="entry name" value="MA"/>
    <property type="match status" value="1"/>
</dbReference>
<sequence length="574" mass="63602">MGFLRGITVKKKLMLSFLIMSLLIALSGGVGINNARRINDNAESMYSNSLIALKNLDNVKINIEKERGYLINLLCDETVSESDKHEIDKLINNDLKESNKNSMDAYEKIEANELEKNLYNQFKNKLDSYRSDRNKLFTLVYRNDQKGAIDLYLKELKPLRNELITLLDKINNMSVESAKTDYNENKKFFKNVTIALTSITIVGLIIAISLAVIILKDIMTSLNTIKDYAKRLSHYDISTSIDVKGKDEISNIAKDLNIAQENIKGLVEIIIQNSSDMNKMSEELASTVDIIKSKINTIDGATQEINKGTQESSATTQEISASAEEVNSSVEELATRSVEGSNNANASKERALKVKEFGKKAIEETNVIYEEKQQKILKAIEEGKVVGEIKIMADSIAQIAEQTNLLALNAAIEAARAGEQGKGFAVVAEEVRKLAEESADAVLTIQNTILKVQNAFENLSTNSSEVLEFMDTKIKDILDNSLKASSQYYDDSQYVSGMSEDLASMTEEINATMNQVTEAVQNMAIAAQESAENTQEILASVEETTTIMSKISDASKNQGNLAQTLDKLVKKFKI</sequence>
<dbReference type="PROSITE" id="PS50885">
    <property type="entry name" value="HAMP"/>
    <property type="match status" value="1"/>
</dbReference>
<evidence type="ECO:0000256" key="3">
    <source>
        <dbReference type="PROSITE-ProRule" id="PRU00284"/>
    </source>
</evidence>
<dbReference type="CDD" id="cd06225">
    <property type="entry name" value="HAMP"/>
    <property type="match status" value="1"/>
</dbReference>
<evidence type="ECO:0000313" key="8">
    <source>
        <dbReference type="Proteomes" id="UP000030014"/>
    </source>
</evidence>
<evidence type="ECO:0000256" key="2">
    <source>
        <dbReference type="ARBA" id="ARBA00029447"/>
    </source>
</evidence>
<dbReference type="Pfam" id="PF00672">
    <property type="entry name" value="HAMP"/>
    <property type="match status" value="1"/>
</dbReference>
<dbReference type="InterPro" id="IPR004090">
    <property type="entry name" value="Chemotax_Me-accpt_rcpt"/>
</dbReference>
<dbReference type="PROSITE" id="PS50111">
    <property type="entry name" value="CHEMOTAXIS_TRANSDUC_2"/>
    <property type="match status" value="1"/>
</dbReference>
<dbReference type="SMART" id="SM00304">
    <property type="entry name" value="HAMP"/>
    <property type="match status" value="1"/>
</dbReference>
<dbReference type="Pfam" id="PF00015">
    <property type="entry name" value="MCPsignal"/>
    <property type="match status" value="1"/>
</dbReference>
<keyword evidence="4" id="KW-1133">Transmembrane helix</keyword>
<evidence type="ECO:0000259" key="6">
    <source>
        <dbReference type="PROSITE" id="PS50885"/>
    </source>
</evidence>
<dbReference type="GO" id="GO:0006935">
    <property type="term" value="P:chemotaxis"/>
    <property type="evidence" value="ECO:0007669"/>
    <property type="project" value="InterPro"/>
</dbReference>
<dbReference type="SUPFAM" id="SSF58104">
    <property type="entry name" value="Methyl-accepting chemotaxis protein (MCP) signaling domain"/>
    <property type="match status" value="1"/>
</dbReference>